<feature type="non-terminal residue" evidence="1">
    <location>
        <position position="1"/>
    </location>
</feature>
<gene>
    <name evidence="1" type="ORF">PACLA_8A033868</name>
</gene>
<sequence length="191" mass="22375">VKSGITKKRLIDPNINEFKVVYKNMMKWLKNRVQKACEWYKKRDISKDVRPVLCAHGGFKFDFEIFIRNVERYVGRYVGHFYKMKYLHLAFADTFLLCQELQEDLPELQDTARLGMDGLYSLFYPGEKFPDRHRAMGDVNAMLKIFGDKLWEHLPQLRILTYKSFDEHKDGVVGGDEFGGRDVGPNVKNAD</sequence>
<dbReference type="InterPro" id="IPR012337">
    <property type="entry name" value="RNaseH-like_sf"/>
</dbReference>
<dbReference type="SUPFAM" id="SSF53098">
    <property type="entry name" value="Ribonuclease H-like"/>
    <property type="match status" value="1"/>
</dbReference>
<reference evidence="1" key="1">
    <citation type="submission" date="2020-04" db="EMBL/GenBank/DDBJ databases">
        <authorList>
            <person name="Alioto T."/>
            <person name="Alioto T."/>
            <person name="Gomez Garrido J."/>
        </authorList>
    </citation>
    <scope>NUCLEOTIDE SEQUENCE</scope>
    <source>
        <strain evidence="1">A484AB</strain>
    </source>
</reference>
<dbReference type="Gene3D" id="3.30.420.10">
    <property type="entry name" value="Ribonuclease H-like superfamily/Ribonuclease H"/>
    <property type="match status" value="1"/>
</dbReference>
<accession>A0A7D9LHI6</accession>
<keyword evidence="2" id="KW-1185">Reference proteome</keyword>
<dbReference type="OrthoDB" id="5971833at2759"/>
<dbReference type="AlphaFoldDB" id="A0A7D9LHI6"/>
<evidence type="ECO:0000313" key="1">
    <source>
        <dbReference type="EMBL" id="CAB4032401.1"/>
    </source>
</evidence>
<dbReference type="InterPro" id="IPR036397">
    <property type="entry name" value="RNaseH_sf"/>
</dbReference>
<comment type="caution">
    <text evidence="1">The sequence shown here is derived from an EMBL/GenBank/DDBJ whole genome shotgun (WGS) entry which is preliminary data.</text>
</comment>
<evidence type="ECO:0000313" key="2">
    <source>
        <dbReference type="Proteomes" id="UP001152795"/>
    </source>
</evidence>
<organism evidence="1 2">
    <name type="scientific">Paramuricea clavata</name>
    <name type="common">Red gorgonian</name>
    <name type="synonym">Violescent sea-whip</name>
    <dbReference type="NCBI Taxonomy" id="317549"/>
    <lineage>
        <taxon>Eukaryota</taxon>
        <taxon>Metazoa</taxon>
        <taxon>Cnidaria</taxon>
        <taxon>Anthozoa</taxon>
        <taxon>Octocorallia</taxon>
        <taxon>Malacalcyonacea</taxon>
        <taxon>Plexauridae</taxon>
        <taxon>Paramuricea</taxon>
    </lineage>
</organism>
<protein>
    <submittedName>
        <fullName evidence="1">Uncharacterized protein</fullName>
    </submittedName>
</protein>
<dbReference type="GO" id="GO:0003676">
    <property type="term" value="F:nucleic acid binding"/>
    <property type="evidence" value="ECO:0007669"/>
    <property type="project" value="InterPro"/>
</dbReference>
<name>A0A7D9LHI6_PARCT</name>
<proteinExistence type="predicted"/>
<dbReference type="EMBL" id="CACRXK020018373">
    <property type="protein sequence ID" value="CAB4032401.1"/>
    <property type="molecule type" value="Genomic_DNA"/>
</dbReference>
<dbReference type="Proteomes" id="UP001152795">
    <property type="component" value="Unassembled WGS sequence"/>
</dbReference>